<sequence length="674" mass="74081">MSVLFWSRCSIVLSVCLSLPLVIEAGRASAGDGADPDAIETREVVISATKTPVPVEHLTSSVQVITGEYIERRKIRSVIEALRLAEGVFASSSGGPGTEATVKMRGAFARHTLVLIDGVIVNSPTTGAYDFGNLTAENIDRIEILRGAQSMLYGSDAMGGVINIYTKRGIGRPTVRAFAEYGSFTTLRESAQVSGAKGPFDLSASLLRWDASSFSAINYRRGATERDGFHNWNASGKLGVSLPKDGRLEFNFRWYNSDVNFDGFADSGAPADILGSRQTTRNLIVSGVYSQPITSWWSQALTLARSNQRSLITSGPVGRNLNTGEVITASPLSCFPNFDSCFTPFSTDLEVLNHRLEWQHNIQVGKPLLLTAGYQFREEQGDASGFFGGATPNKRLASHAGFAQAQVSLWDRVAVTGGIRQDHYNIFGDATTYRVTAGYLHQETGTKLRASYGTGFRAPTLNDLFFQGFGNPNLQPEKNKSADVGVDQSLFDGKLKVSVVHFWNRFDNLITFLSVPSPNCPQATFGFCPVNVASAKTQGWETSFRYQIIKELFAYGQYTMTMTRAYSVPGRPENTRLPRWPFDQATAGLEYHPIETARVNLDYRFVGARNNDTANSPGQKQGSFGVFNVSASYDVTKQWQVYARAENLLNQRYEEILFFGTPVRSIFAGVKLVY</sequence>
<name>A0A0K2GBC1_NITMO</name>
<keyword evidence="7 11" id="KW-0798">TonB box</keyword>
<dbReference type="InterPro" id="IPR012910">
    <property type="entry name" value="Plug_dom"/>
</dbReference>
<dbReference type="GO" id="GO:0015889">
    <property type="term" value="P:cobalamin transport"/>
    <property type="evidence" value="ECO:0007669"/>
    <property type="project" value="TreeGrafter"/>
</dbReference>
<dbReference type="InterPro" id="IPR037066">
    <property type="entry name" value="Plug_dom_sf"/>
</dbReference>
<evidence type="ECO:0000256" key="10">
    <source>
        <dbReference type="PROSITE-ProRule" id="PRU01360"/>
    </source>
</evidence>
<evidence type="ECO:0000256" key="2">
    <source>
        <dbReference type="ARBA" id="ARBA00022448"/>
    </source>
</evidence>
<dbReference type="Gene3D" id="2.40.170.20">
    <property type="entry name" value="TonB-dependent receptor, beta-barrel domain"/>
    <property type="match status" value="1"/>
</dbReference>
<feature type="domain" description="TonB-dependent receptor plug" evidence="14">
    <location>
        <begin position="56"/>
        <end position="161"/>
    </location>
</feature>
<dbReference type="SUPFAM" id="SSF56935">
    <property type="entry name" value="Porins"/>
    <property type="match status" value="1"/>
</dbReference>
<keyword evidence="8 10" id="KW-0472">Membrane</keyword>
<comment type="similarity">
    <text evidence="10 11">Belongs to the TonB-dependent receptor family.</text>
</comment>
<dbReference type="InterPro" id="IPR036942">
    <property type="entry name" value="Beta-barrel_TonB_sf"/>
</dbReference>
<evidence type="ECO:0000256" key="4">
    <source>
        <dbReference type="ARBA" id="ARBA00022692"/>
    </source>
</evidence>
<dbReference type="InterPro" id="IPR039426">
    <property type="entry name" value="TonB-dep_rcpt-like"/>
</dbReference>
<dbReference type="RefSeq" id="WP_083447875.1">
    <property type="nucleotide sequence ID" value="NZ_CP011801.1"/>
</dbReference>
<keyword evidence="3 10" id="KW-1134">Transmembrane beta strand</keyword>
<evidence type="ECO:0000313" key="16">
    <source>
        <dbReference type="Proteomes" id="UP000069205"/>
    </source>
</evidence>
<evidence type="ECO:0000256" key="6">
    <source>
        <dbReference type="ARBA" id="ARBA00023065"/>
    </source>
</evidence>
<dbReference type="InterPro" id="IPR000531">
    <property type="entry name" value="Beta-barrel_TonB"/>
</dbReference>
<evidence type="ECO:0000256" key="7">
    <source>
        <dbReference type="ARBA" id="ARBA00023077"/>
    </source>
</evidence>
<dbReference type="Gene3D" id="2.170.130.10">
    <property type="entry name" value="TonB-dependent receptor, plug domain"/>
    <property type="match status" value="1"/>
</dbReference>
<dbReference type="PANTHER" id="PTHR30069:SF53">
    <property type="entry name" value="COLICIN I RECEPTOR-RELATED"/>
    <property type="match status" value="1"/>
</dbReference>
<dbReference type="STRING" id="42253.NITMOv2_1830"/>
<keyword evidence="2 10" id="KW-0813">Transport</keyword>
<comment type="subcellular location">
    <subcellularLocation>
        <location evidence="1 10">Cell outer membrane</location>
        <topology evidence="1 10">Multi-pass membrane protein</topology>
    </subcellularLocation>
</comment>
<dbReference type="GO" id="GO:0009279">
    <property type="term" value="C:cell outer membrane"/>
    <property type="evidence" value="ECO:0007669"/>
    <property type="project" value="UniProtKB-SubCell"/>
</dbReference>
<dbReference type="KEGG" id="nmv:NITMOv2_1830"/>
<reference evidence="15 16" key="1">
    <citation type="journal article" date="2015" name="Proc. Natl. Acad. Sci. U.S.A.">
        <title>Expanded metabolic versatility of ubiquitous nitrite-oxidizing bacteria from the genus Nitrospira.</title>
        <authorList>
            <person name="Koch H."/>
            <person name="Lucker S."/>
            <person name="Albertsen M."/>
            <person name="Kitzinger K."/>
            <person name="Herbold C."/>
            <person name="Spieck E."/>
            <person name="Nielsen P.H."/>
            <person name="Wagner M."/>
            <person name="Daims H."/>
        </authorList>
    </citation>
    <scope>NUCLEOTIDE SEQUENCE [LARGE SCALE GENOMIC DNA]</scope>
    <source>
        <strain evidence="15 16">NSP M-1</strain>
    </source>
</reference>
<keyword evidence="9 10" id="KW-0998">Cell outer membrane</keyword>
<dbReference type="CDD" id="cd01347">
    <property type="entry name" value="ligand_gated_channel"/>
    <property type="match status" value="1"/>
</dbReference>
<evidence type="ECO:0000256" key="3">
    <source>
        <dbReference type="ARBA" id="ARBA00022452"/>
    </source>
</evidence>
<organism evidence="15 16">
    <name type="scientific">Nitrospira moscoviensis</name>
    <dbReference type="NCBI Taxonomy" id="42253"/>
    <lineage>
        <taxon>Bacteria</taxon>
        <taxon>Pseudomonadati</taxon>
        <taxon>Nitrospirota</taxon>
        <taxon>Nitrospiria</taxon>
        <taxon>Nitrospirales</taxon>
        <taxon>Nitrospiraceae</taxon>
        <taxon>Nitrospira</taxon>
    </lineage>
</organism>
<evidence type="ECO:0000256" key="12">
    <source>
        <dbReference type="SAM" id="SignalP"/>
    </source>
</evidence>
<protein>
    <submittedName>
        <fullName evidence="15">Putative Vitamin B12 transporter BtuB</fullName>
    </submittedName>
</protein>
<evidence type="ECO:0000256" key="9">
    <source>
        <dbReference type="ARBA" id="ARBA00023237"/>
    </source>
</evidence>
<proteinExistence type="inferred from homology"/>
<dbReference type="OrthoDB" id="5389752at2"/>
<dbReference type="AlphaFoldDB" id="A0A0K2GBC1"/>
<evidence type="ECO:0000256" key="5">
    <source>
        <dbReference type="ARBA" id="ARBA00022729"/>
    </source>
</evidence>
<feature type="domain" description="TonB-dependent receptor-like beta-barrel" evidence="13">
    <location>
        <begin position="209"/>
        <end position="648"/>
    </location>
</feature>
<dbReference type="Pfam" id="PF07715">
    <property type="entry name" value="Plug"/>
    <property type="match status" value="1"/>
</dbReference>
<dbReference type="PATRIC" id="fig|42253.5.peg.1800"/>
<dbReference type="PROSITE" id="PS52016">
    <property type="entry name" value="TONB_DEPENDENT_REC_3"/>
    <property type="match status" value="1"/>
</dbReference>
<evidence type="ECO:0000256" key="1">
    <source>
        <dbReference type="ARBA" id="ARBA00004571"/>
    </source>
</evidence>
<evidence type="ECO:0000256" key="8">
    <source>
        <dbReference type="ARBA" id="ARBA00023136"/>
    </source>
</evidence>
<gene>
    <name evidence="15" type="ORF">NITMOv2_1830</name>
</gene>
<dbReference type="Pfam" id="PF00593">
    <property type="entry name" value="TonB_dep_Rec_b-barrel"/>
    <property type="match status" value="1"/>
</dbReference>
<feature type="signal peptide" evidence="12">
    <location>
        <begin position="1"/>
        <end position="30"/>
    </location>
</feature>
<feature type="chain" id="PRO_5005476828" evidence="12">
    <location>
        <begin position="31"/>
        <end position="674"/>
    </location>
</feature>
<evidence type="ECO:0000259" key="13">
    <source>
        <dbReference type="Pfam" id="PF00593"/>
    </source>
</evidence>
<evidence type="ECO:0000313" key="15">
    <source>
        <dbReference type="EMBL" id="ALA58250.1"/>
    </source>
</evidence>
<dbReference type="PANTHER" id="PTHR30069">
    <property type="entry name" value="TONB-DEPENDENT OUTER MEMBRANE RECEPTOR"/>
    <property type="match status" value="1"/>
</dbReference>
<keyword evidence="16" id="KW-1185">Reference proteome</keyword>
<dbReference type="Proteomes" id="UP000069205">
    <property type="component" value="Chromosome"/>
</dbReference>
<keyword evidence="5 12" id="KW-0732">Signal</keyword>
<keyword evidence="4 10" id="KW-0812">Transmembrane</keyword>
<dbReference type="EMBL" id="CP011801">
    <property type="protein sequence ID" value="ALA58250.1"/>
    <property type="molecule type" value="Genomic_DNA"/>
</dbReference>
<dbReference type="GO" id="GO:0006811">
    <property type="term" value="P:monoatomic ion transport"/>
    <property type="evidence" value="ECO:0007669"/>
    <property type="project" value="UniProtKB-KW"/>
</dbReference>
<accession>A0A0K2GBC1</accession>
<evidence type="ECO:0000259" key="14">
    <source>
        <dbReference type="Pfam" id="PF07715"/>
    </source>
</evidence>
<evidence type="ECO:0000256" key="11">
    <source>
        <dbReference type="RuleBase" id="RU003357"/>
    </source>
</evidence>
<keyword evidence="6" id="KW-0406">Ion transport</keyword>